<accession>A0AC34GFT6</accession>
<reference evidence="2" key="1">
    <citation type="submission" date="2022-11" db="UniProtKB">
        <authorList>
            <consortium name="WormBaseParasite"/>
        </authorList>
    </citation>
    <scope>IDENTIFICATION</scope>
</reference>
<evidence type="ECO:0000313" key="1">
    <source>
        <dbReference type="Proteomes" id="UP000887579"/>
    </source>
</evidence>
<proteinExistence type="predicted"/>
<dbReference type="Proteomes" id="UP000887579">
    <property type="component" value="Unplaced"/>
</dbReference>
<dbReference type="WBParaSite" id="ES5_v2.g28536.t1">
    <property type="protein sequence ID" value="ES5_v2.g28536.t1"/>
    <property type="gene ID" value="ES5_v2.g28536"/>
</dbReference>
<evidence type="ECO:0000313" key="2">
    <source>
        <dbReference type="WBParaSite" id="ES5_v2.g28536.t1"/>
    </source>
</evidence>
<protein>
    <submittedName>
        <fullName evidence="2">Uncharacterized protein</fullName>
    </submittedName>
</protein>
<organism evidence="1 2">
    <name type="scientific">Panagrolaimus sp. ES5</name>
    <dbReference type="NCBI Taxonomy" id="591445"/>
    <lineage>
        <taxon>Eukaryota</taxon>
        <taxon>Metazoa</taxon>
        <taxon>Ecdysozoa</taxon>
        <taxon>Nematoda</taxon>
        <taxon>Chromadorea</taxon>
        <taxon>Rhabditida</taxon>
        <taxon>Tylenchina</taxon>
        <taxon>Panagrolaimomorpha</taxon>
        <taxon>Panagrolaimoidea</taxon>
        <taxon>Panagrolaimidae</taxon>
        <taxon>Panagrolaimus</taxon>
    </lineage>
</organism>
<sequence length="13" mass="1500">MPSFAFDNHAEHP</sequence>
<name>A0AC34GFT6_9BILA</name>